<evidence type="ECO:0000256" key="3">
    <source>
        <dbReference type="ARBA" id="ARBA00022771"/>
    </source>
</evidence>
<keyword evidence="2" id="KW-0479">Metal-binding</keyword>
<evidence type="ECO:0000313" key="11">
    <source>
        <dbReference type="EMBL" id="SCU80743.1"/>
    </source>
</evidence>
<evidence type="ECO:0000256" key="7">
    <source>
        <dbReference type="ARBA" id="ARBA00023163"/>
    </source>
</evidence>
<dbReference type="PANTHER" id="PTHR46481">
    <property type="entry name" value="ZINC FINGER BED DOMAIN-CONTAINING PROTEIN 4"/>
    <property type="match status" value="1"/>
</dbReference>
<dbReference type="GO" id="GO:0046983">
    <property type="term" value="F:protein dimerization activity"/>
    <property type="evidence" value="ECO:0007669"/>
    <property type="project" value="InterPro"/>
</dbReference>
<keyword evidence="8" id="KW-0539">Nucleus</keyword>
<evidence type="ECO:0000313" key="12">
    <source>
        <dbReference type="Proteomes" id="UP000191024"/>
    </source>
</evidence>
<dbReference type="AlphaFoldDB" id="A0A1G4IUV7"/>
<dbReference type="PANTHER" id="PTHR46481:SF10">
    <property type="entry name" value="ZINC FINGER BED DOMAIN-CONTAINING PROTEIN 39"/>
    <property type="match status" value="1"/>
</dbReference>
<dbReference type="EMBL" id="LT598464">
    <property type="protein sequence ID" value="SCU80743.1"/>
    <property type="molecule type" value="Genomic_DNA"/>
</dbReference>
<sequence>MKQVEAVFTNRNAIDFDEYSMNPCKIPNENYESSQTLSDEVIAKEFKNWLSASPFRIWFTKHSGNEPFAQCKYDHCRKVFSFSRNLTSSNLVKHLKTNHSSDYDKFYSKIHPKQNELTSMKSVISEARKPFQLCASLIDFYKRNPAMTKELNFFVDNLLPFSLVESQSFRELIAAAPDRSSDQFIFSGKALVKEITNYHDKFDKQLRFTLERTSKINILLDIWTSAVSKSYLAISVSFCPNLDHLNQNSQRKDVICRGFPNTHIIDFHDVSASRHTGDYLGLVLCDTLDHYSLKHKVASVTIDNATNNLAMLDKIEPELIGDGVNEEGGIIKIRCLNHVLNTIFRHIVEKFEKQNVELLQRIDELTSKIKYNVFLGDYFKSYARKAIPKHNETRFVSRHKQLSSFLNLTNSLRQFYFKNYTYRKFQLKKEDSRLFLYEPAEIYPLKLFLRLTNVFSDLTTDMQDDALNNLPNGIQFYTLLRKYFEACSLISSGDVSDENLTIAGIQLKHLEAVEEAQRSNILSTIIESRSLFEKYYNLASAQIGYWVAHILRPDMKAQSISKILDPEAEKLIISKASNYVNYYFGQHNLNIPTDLTDIDARTSYPGKERRPKKKLKSFNKFSGLLKSTPPERRTLLEWEIYNQEPLDSRFDFIHYWMANREKFPRLSSLALSFYYTKLSTVDVERCYSISKRAIEGRFSLSSANLKRAMVLRNRLKCFGFREKLKHITSIEEASWAEDDMSDVSLDEDSFSDQDSYS</sequence>
<evidence type="ECO:0000256" key="1">
    <source>
        <dbReference type="ARBA" id="ARBA00004123"/>
    </source>
</evidence>
<dbReference type="InterPro" id="IPR003656">
    <property type="entry name" value="Znf_BED"/>
</dbReference>
<keyword evidence="7" id="KW-0804">Transcription</keyword>
<dbReference type="InterPro" id="IPR012337">
    <property type="entry name" value="RNaseH-like_sf"/>
</dbReference>
<keyword evidence="6" id="KW-0238">DNA-binding</keyword>
<dbReference type="Pfam" id="PF05699">
    <property type="entry name" value="Dimer_Tnp_hAT"/>
    <property type="match status" value="1"/>
</dbReference>
<organism evidence="11 12">
    <name type="scientific">Lachancea mirantina</name>
    <dbReference type="NCBI Taxonomy" id="1230905"/>
    <lineage>
        <taxon>Eukaryota</taxon>
        <taxon>Fungi</taxon>
        <taxon>Dikarya</taxon>
        <taxon>Ascomycota</taxon>
        <taxon>Saccharomycotina</taxon>
        <taxon>Saccharomycetes</taxon>
        <taxon>Saccharomycetales</taxon>
        <taxon>Saccharomycetaceae</taxon>
        <taxon>Lachancea</taxon>
    </lineage>
</organism>
<proteinExistence type="predicted"/>
<dbReference type="Pfam" id="PF02892">
    <property type="entry name" value="zf-BED"/>
    <property type="match status" value="1"/>
</dbReference>
<keyword evidence="12" id="KW-1185">Reference proteome</keyword>
<evidence type="ECO:0000256" key="5">
    <source>
        <dbReference type="ARBA" id="ARBA00023015"/>
    </source>
</evidence>
<dbReference type="InterPro" id="IPR008906">
    <property type="entry name" value="HATC_C_dom"/>
</dbReference>
<dbReference type="InterPro" id="IPR052035">
    <property type="entry name" value="ZnF_BED_domain_contain"/>
</dbReference>
<keyword evidence="5" id="KW-0805">Transcription regulation</keyword>
<dbReference type="GO" id="GO:0005634">
    <property type="term" value="C:nucleus"/>
    <property type="evidence" value="ECO:0007669"/>
    <property type="project" value="UniProtKB-SubCell"/>
</dbReference>
<feature type="domain" description="BED-type" evidence="9">
    <location>
        <begin position="59"/>
        <end position="100"/>
    </location>
</feature>
<comment type="subcellular location">
    <subcellularLocation>
        <location evidence="1">Nucleus</location>
    </subcellularLocation>
</comment>
<dbReference type="SUPFAM" id="SSF53098">
    <property type="entry name" value="Ribonuclease H-like"/>
    <property type="match status" value="1"/>
</dbReference>
<keyword evidence="4" id="KW-0862">Zinc</keyword>
<evidence type="ECO:0000256" key="4">
    <source>
        <dbReference type="ARBA" id="ARBA00022833"/>
    </source>
</evidence>
<protein>
    <submittedName>
        <fullName evidence="11">Putative transposase of the Rover1 hAT-like family</fullName>
    </submittedName>
</protein>
<evidence type="ECO:0000256" key="2">
    <source>
        <dbReference type="ARBA" id="ARBA00022723"/>
    </source>
</evidence>
<gene>
    <name evidence="11" type="ORF">LAMI_0B03554T</name>
</gene>
<keyword evidence="3" id="KW-0863">Zinc-finger</keyword>
<feature type="domain" description="HAT C-terminal dimerisation" evidence="10">
    <location>
        <begin position="642"/>
        <end position="713"/>
    </location>
</feature>
<evidence type="ECO:0000259" key="10">
    <source>
        <dbReference type="Pfam" id="PF05699"/>
    </source>
</evidence>
<dbReference type="GO" id="GO:0008270">
    <property type="term" value="F:zinc ion binding"/>
    <property type="evidence" value="ECO:0007669"/>
    <property type="project" value="UniProtKB-KW"/>
</dbReference>
<accession>A0A1G4IUV7</accession>
<evidence type="ECO:0000256" key="6">
    <source>
        <dbReference type="ARBA" id="ARBA00023125"/>
    </source>
</evidence>
<evidence type="ECO:0000259" key="9">
    <source>
        <dbReference type="Pfam" id="PF02892"/>
    </source>
</evidence>
<dbReference type="GO" id="GO:0003677">
    <property type="term" value="F:DNA binding"/>
    <property type="evidence" value="ECO:0007669"/>
    <property type="project" value="UniProtKB-KW"/>
</dbReference>
<dbReference type="Proteomes" id="UP000191024">
    <property type="component" value="Chromosome B"/>
</dbReference>
<reference evidence="11 12" key="1">
    <citation type="submission" date="2016-03" db="EMBL/GenBank/DDBJ databases">
        <authorList>
            <person name="Devillers H."/>
        </authorList>
    </citation>
    <scope>NUCLEOTIDE SEQUENCE [LARGE SCALE GENOMIC DNA]</scope>
    <source>
        <strain evidence="11">CBS 11717</strain>
    </source>
</reference>
<dbReference type="OrthoDB" id="4035947at2759"/>
<name>A0A1G4IUV7_9SACH</name>
<evidence type="ECO:0000256" key="8">
    <source>
        <dbReference type="ARBA" id="ARBA00023242"/>
    </source>
</evidence>